<proteinExistence type="predicted"/>
<accession>A0A090YTJ7</accession>
<dbReference type="AlphaFoldDB" id="A0A090YTJ7"/>
<dbReference type="InterPro" id="IPR008983">
    <property type="entry name" value="Tumour_necrosis_fac-like_dom"/>
</dbReference>
<feature type="compositionally biased region" description="Low complexity" evidence="1">
    <location>
        <begin position="50"/>
        <end position="63"/>
    </location>
</feature>
<name>A0A090YTJ7_9BACI</name>
<comment type="caution">
    <text evidence="2">The sequence shown here is derived from an EMBL/GenBank/DDBJ whole genome shotgun (WGS) entry which is preliminary data.</text>
</comment>
<organism evidence="2 4">
    <name type="scientific">Bacillus clarus</name>
    <dbReference type="NCBI Taxonomy" id="2338372"/>
    <lineage>
        <taxon>Bacteria</taxon>
        <taxon>Bacillati</taxon>
        <taxon>Bacillota</taxon>
        <taxon>Bacilli</taxon>
        <taxon>Bacillales</taxon>
        <taxon>Bacillaceae</taxon>
        <taxon>Bacillus</taxon>
        <taxon>Bacillus cereus group</taxon>
    </lineage>
</organism>
<dbReference type="InterPro" id="IPR021201">
    <property type="entry name" value="Leader_pep_exosporium"/>
</dbReference>
<protein>
    <submittedName>
        <fullName evidence="2">Exosporium leader peptide domain protein</fullName>
    </submittedName>
    <submittedName>
        <fullName evidence="3">Exosporium leader peptide-containing protein</fullName>
    </submittedName>
</protein>
<reference evidence="3 5" key="2">
    <citation type="submission" date="2018-08" db="EMBL/GenBank/DDBJ databases">
        <title>Bacillus clarus sp. nov. strain PS00077A.</title>
        <authorList>
            <person name="Mendez Acevedo M."/>
            <person name="Carroll L."/>
            <person name="Mukherjee M."/>
            <person name="Wiedmann M."/>
            <person name="Kovac J."/>
        </authorList>
    </citation>
    <scope>NUCLEOTIDE SEQUENCE [LARGE SCALE GENOMIC DNA]</scope>
    <source>
        <strain evidence="3 5">PS00077A</strain>
    </source>
</reference>
<feature type="compositionally biased region" description="Gly residues" evidence="1">
    <location>
        <begin position="64"/>
        <end position="80"/>
    </location>
</feature>
<dbReference type="SUPFAM" id="SSF49842">
    <property type="entry name" value="TNF-like"/>
    <property type="match status" value="1"/>
</dbReference>
<evidence type="ECO:0000313" key="4">
    <source>
        <dbReference type="Proteomes" id="UP000029389"/>
    </source>
</evidence>
<keyword evidence="5" id="KW-1185">Reference proteome</keyword>
<dbReference type="Proteomes" id="UP000029389">
    <property type="component" value="Unassembled WGS sequence"/>
</dbReference>
<dbReference type="EMBL" id="QVOD01000062">
    <property type="protein sequence ID" value="RFT62696.1"/>
    <property type="molecule type" value="Genomic_DNA"/>
</dbReference>
<evidence type="ECO:0000256" key="1">
    <source>
        <dbReference type="SAM" id="MobiDB-lite"/>
    </source>
</evidence>
<dbReference type="PATRIC" id="fig|1405.8.peg.719"/>
<dbReference type="Gene3D" id="2.60.120.40">
    <property type="match status" value="1"/>
</dbReference>
<reference evidence="2 4" key="1">
    <citation type="submission" date="2014-04" db="EMBL/GenBank/DDBJ databases">
        <authorList>
            <person name="Bishop-Lilly K.A."/>
            <person name="Broomall S.M."/>
            <person name="Chain P.S."/>
            <person name="Chertkov O."/>
            <person name="Coyne S.R."/>
            <person name="Daligault H.E."/>
            <person name="Davenport K.W."/>
            <person name="Erkkila T."/>
            <person name="Frey K.G."/>
            <person name="Gibbons H.S."/>
            <person name="Gu W."/>
            <person name="Jaissle J."/>
            <person name="Johnson S.L."/>
            <person name="Koroleva G.I."/>
            <person name="Ladner J.T."/>
            <person name="Lo C.-C."/>
            <person name="Minogue T.D."/>
            <person name="Munk C."/>
            <person name="Palacios G.F."/>
            <person name="Redden C.L."/>
            <person name="Rosenzweig C.N."/>
            <person name="Scholz M.B."/>
            <person name="Teshima H."/>
            <person name="Xu Y."/>
        </authorList>
    </citation>
    <scope>NUCLEOTIDE SEQUENCE [LARGE SCALE GENOMIC DNA]</scope>
    <source>
        <strain evidence="2 4">BHP</strain>
    </source>
</reference>
<dbReference type="EMBL" id="JMQC01000008">
    <property type="protein sequence ID" value="KFN02169.1"/>
    <property type="molecule type" value="Genomic_DNA"/>
</dbReference>
<feature type="region of interest" description="Disordered" evidence="1">
    <location>
        <begin position="15"/>
        <end position="84"/>
    </location>
</feature>
<dbReference type="Proteomes" id="UP000264294">
    <property type="component" value="Unassembled WGS sequence"/>
</dbReference>
<evidence type="ECO:0000313" key="3">
    <source>
        <dbReference type="EMBL" id="RFT62696.1"/>
    </source>
</evidence>
<dbReference type="RefSeq" id="WP_080743333.1">
    <property type="nucleotide sequence ID" value="NZ_JMQC01000008.1"/>
</dbReference>
<dbReference type="NCBIfam" id="TIGR03720">
    <property type="entry name" value="exospor_lead"/>
    <property type="match status" value="1"/>
</dbReference>
<evidence type="ECO:0000313" key="2">
    <source>
        <dbReference type="EMBL" id="KFN02169.1"/>
    </source>
</evidence>
<gene>
    <name evidence="3" type="ORF">D0U04_27280</name>
    <name evidence="2" type="ORF">DJ93_544</name>
</gene>
<evidence type="ECO:0000313" key="5">
    <source>
        <dbReference type="Proteomes" id="UP000264294"/>
    </source>
</evidence>
<sequence>MSEENEFDSHEILNGAALDPSLIGPTLPPTPPFTLPSGPTGATGIGVTGVTGPTGPTGLTGTTGPTGIGSTGPTGIGATGPTGPTGLNIIESAFRAFKQGAEEEQQYTAGDVLVLIFSNEQFDFGNEFDNVSTFTPNQDGVYSITTGIRFIPNDLIDIYGFSLNINLNNAETIVSTTQVNIFGTALANVSAIYGLKAGDSVRVRFRATTDGVIFGNPFTPTFFAAARLPFVSPIP</sequence>